<evidence type="ECO:0000256" key="4">
    <source>
        <dbReference type="ARBA" id="ARBA00022679"/>
    </source>
</evidence>
<dbReference type="Proteomes" id="UP000290092">
    <property type="component" value="Unassembled WGS sequence"/>
</dbReference>
<gene>
    <name evidence="10" type="ORF">CP985_02925</name>
</gene>
<evidence type="ECO:0000256" key="3">
    <source>
        <dbReference type="ARBA" id="ARBA00022475"/>
    </source>
</evidence>
<dbReference type="InterPro" id="IPR003362">
    <property type="entry name" value="Bact_transf"/>
</dbReference>
<keyword evidence="7 8" id="KW-0472">Membrane</keyword>
<name>A0AAX2AJM3_9BACT</name>
<evidence type="ECO:0000256" key="5">
    <source>
        <dbReference type="ARBA" id="ARBA00022692"/>
    </source>
</evidence>
<dbReference type="PANTHER" id="PTHR30576:SF4">
    <property type="entry name" value="UNDECAPRENYL-PHOSPHATE GALACTOSE PHOSPHOTRANSFERASE"/>
    <property type="match status" value="1"/>
</dbReference>
<feature type="transmembrane region" description="Helical" evidence="8">
    <location>
        <begin position="29"/>
        <end position="50"/>
    </location>
</feature>
<evidence type="ECO:0000259" key="9">
    <source>
        <dbReference type="Pfam" id="PF02397"/>
    </source>
</evidence>
<accession>A0AAX2AJM3</accession>
<evidence type="ECO:0000256" key="2">
    <source>
        <dbReference type="ARBA" id="ARBA00006464"/>
    </source>
</evidence>
<comment type="caution">
    <text evidence="10">The sequence shown here is derived from an EMBL/GenBank/DDBJ whole genome shotgun (WGS) entry which is preliminary data.</text>
</comment>
<feature type="domain" description="Bacterial sugar transferase" evidence="9">
    <location>
        <begin position="24"/>
        <end position="217"/>
    </location>
</feature>
<evidence type="ECO:0000256" key="7">
    <source>
        <dbReference type="ARBA" id="ARBA00023136"/>
    </source>
</evidence>
<protein>
    <submittedName>
        <fullName evidence="10">Exopolysaccharide biosynthesis protein</fullName>
    </submittedName>
</protein>
<organism evidence="10 11">
    <name type="scientific">Malaciobacter mytili LMG 24559</name>
    <dbReference type="NCBI Taxonomy" id="1032238"/>
    <lineage>
        <taxon>Bacteria</taxon>
        <taxon>Pseudomonadati</taxon>
        <taxon>Campylobacterota</taxon>
        <taxon>Epsilonproteobacteria</taxon>
        <taxon>Campylobacterales</taxon>
        <taxon>Arcobacteraceae</taxon>
        <taxon>Malaciobacter</taxon>
    </lineage>
</organism>
<dbReference type="PANTHER" id="PTHR30576">
    <property type="entry name" value="COLANIC BIOSYNTHESIS UDP-GLUCOSE LIPID CARRIER TRANSFERASE"/>
    <property type="match status" value="1"/>
</dbReference>
<reference evidence="10 11" key="1">
    <citation type="submission" date="2017-09" db="EMBL/GenBank/DDBJ databases">
        <title>Genomics of the genus Arcobacter.</title>
        <authorList>
            <person name="Perez-Cataluna A."/>
            <person name="Figueras M.J."/>
            <person name="Salas-Masso N."/>
        </authorList>
    </citation>
    <scope>NUCLEOTIDE SEQUENCE [LARGE SCALE GENOMIC DNA]</scope>
    <source>
        <strain evidence="10 11">CECT 7386</strain>
    </source>
</reference>
<comment type="subcellular location">
    <subcellularLocation>
        <location evidence="1">Cell membrane</location>
    </subcellularLocation>
</comment>
<dbReference type="GO" id="GO:0005886">
    <property type="term" value="C:plasma membrane"/>
    <property type="evidence" value="ECO:0007669"/>
    <property type="project" value="UniProtKB-SubCell"/>
</dbReference>
<keyword evidence="5 8" id="KW-0812">Transmembrane</keyword>
<keyword evidence="11" id="KW-1185">Reference proteome</keyword>
<proteinExistence type="inferred from homology"/>
<dbReference type="Pfam" id="PF02397">
    <property type="entry name" value="Bac_transf"/>
    <property type="match status" value="1"/>
</dbReference>
<keyword evidence="4" id="KW-0808">Transferase</keyword>
<evidence type="ECO:0000256" key="1">
    <source>
        <dbReference type="ARBA" id="ARBA00004236"/>
    </source>
</evidence>
<evidence type="ECO:0000256" key="6">
    <source>
        <dbReference type="ARBA" id="ARBA00022989"/>
    </source>
</evidence>
<dbReference type="GO" id="GO:0016780">
    <property type="term" value="F:phosphotransferase activity, for other substituted phosphate groups"/>
    <property type="evidence" value="ECO:0007669"/>
    <property type="project" value="TreeGrafter"/>
</dbReference>
<evidence type="ECO:0000313" key="11">
    <source>
        <dbReference type="Proteomes" id="UP000290092"/>
    </source>
</evidence>
<evidence type="ECO:0000313" key="10">
    <source>
        <dbReference type="EMBL" id="RXK16557.1"/>
    </source>
</evidence>
<keyword evidence="3" id="KW-1003">Cell membrane</keyword>
<dbReference type="AlphaFoldDB" id="A0AAX2AJM3"/>
<comment type="similarity">
    <text evidence="2">Belongs to the bacterial sugar transferase family.</text>
</comment>
<evidence type="ECO:0000256" key="8">
    <source>
        <dbReference type="SAM" id="Phobius"/>
    </source>
</evidence>
<keyword evidence="6 8" id="KW-1133">Transmembrane helix</keyword>
<dbReference type="EMBL" id="NXID01000006">
    <property type="protein sequence ID" value="RXK16557.1"/>
    <property type="molecule type" value="Genomic_DNA"/>
</dbReference>
<sequence length="223" mass="25992">MEYYNDNFTLYEQTQSNLFNRFLKRAFDILFSIFAIILLIPVYILIFLLIKIKSPGAPAVFAHKRIGKDGKFIKVYKFRTMVPNADNILKDWLNNHPNIKEEFEKDFKLKDDPRIIPGIGETLRKLSIDELPQFFNAFLGDLSIVGPRPIVEEELPKYGKNVVKLYSVKPGITGLWQVSGRNNITYEQRVALDMKYIDSQSLLKDIKIIFKTVFVILFKNDTY</sequence>